<evidence type="ECO:0000256" key="1">
    <source>
        <dbReference type="SAM" id="Phobius"/>
    </source>
</evidence>
<reference evidence="2 3" key="1">
    <citation type="journal article" date="2024" name="Chem. Sci.">
        <title>Discovery of megapolipeptins by genome mining of a Burkholderiales bacteria collection.</title>
        <authorList>
            <person name="Paulo B.S."/>
            <person name="Recchia M.J.J."/>
            <person name="Lee S."/>
            <person name="Fergusson C.H."/>
            <person name="Romanowski S.B."/>
            <person name="Hernandez A."/>
            <person name="Krull N."/>
            <person name="Liu D.Y."/>
            <person name="Cavanagh H."/>
            <person name="Bos A."/>
            <person name="Gray C.A."/>
            <person name="Murphy B.T."/>
            <person name="Linington R.G."/>
            <person name="Eustaquio A.S."/>
        </authorList>
    </citation>
    <scope>NUCLEOTIDE SEQUENCE [LARGE SCALE GENOMIC DNA]</scope>
    <source>
        <strain evidence="2 3">RL17-350-BIC-A</strain>
    </source>
</reference>
<feature type="transmembrane region" description="Helical" evidence="1">
    <location>
        <begin position="12"/>
        <end position="33"/>
    </location>
</feature>
<keyword evidence="1" id="KW-0812">Transmembrane</keyword>
<keyword evidence="1" id="KW-0472">Membrane</keyword>
<keyword evidence="3" id="KW-1185">Reference proteome</keyword>
<accession>A0ABW9ARD0</accession>
<evidence type="ECO:0008006" key="4">
    <source>
        <dbReference type="Google" id="ProtNLM"/>
    </source>
</evidence>
<dbReference type="RefSeq" id="WP_408177946.1">
    <property type="nucleotide sequence ID" value="NZ_JAQQEZ010000010.1"/>
</dbReference>
<evidence type="ECO:0000313" key="2">
    <source>
        <dbReference type="EMBL" id="MFM0002645.1"/>
    </source>
</evidence>
<name>A0ABW9ARD0_9BURK</name>
<dbReference type="EMBL" id="JAQQEZ010000010">
    <property type="protein sequence ID" value="MFM0002645.1"/>
    <property type="molecule type" value="Genomic_DNA"/>
</dbReference>
<comment type="caution">
    <text evidence="2">The sequence shown here is derived from an EMBL/GenBank/DDBJ whole genome shotgun (WGS) entry which is preliminary data.</text>
</comment>
<evidence type="ECO:0000313" key="3">
    <source>
        <dbReference type="Proteomes" id="UP001629230"/>
    </source>
</evidence>
<keyword evidence="1" id="KW-1133">Transmembrane helix</keyword>
<sequence>MKNDALARLIYAYMAIYIAVSAFAAPCSATSVMLTRDGFWGYVVTTGTAVLAVVVAADVAINDWLPDRYIFHWAQPRRHWLYATTAACYVTPIFAASAYFVNAAQLFFYVGMALFGLLLGYRETQAKRGITCAD</sequence>
<feature type="transmembrane region" description="Helical" evidence="1">
    <location>
        <begin position="106"/>
        <end position="121"/>
    </location>
</feature>
<proteinExistence type="predicted"/>
<gene>
    <name evidence="2" type="ORF">PQR57_16610</name>
</gene>
<protein>
    <recommendedName>
        <fullName evidence="4">SPW repeat-containing protein</fullName>
    </recommendedName>
</protein>
<feature type="transmembrane region" description="Helical" evidence="1">
    <location>
        <begin position="39"/>
        <end position="60"/>
    </location>
</feature>
<dbReference type="Proteomes" id="UP001629230">
    <property type="component" value="Unassembled WGS sequence"/>
</dbReference>
<organism evidence="2 3">
    <name type="scientific">Paraburkholderia dipogonis</name>
    <dbReference type="NCBI Taxonomy" id="1211383"/>
    <lineage>
        <taxon>Bacteria</taxon>
        <taxon>Pseudomonadati</taxon>
        <taxon>Pseudomonadota</taxon>
        <taxon>Betaproteobacteria</taxon>
        <taxon>Burkholderiales</taxon>
        <taxon>Burkholderiaceae</taxon>
        <taxon>Paraburkholderia</taxon>
    </lineage>
</organism>